<evidence type="ECO:0000313" key="3">
    <source>
        <dbReference type="Proteomes" id="UP000182658"/>
    </source>
</evidence>
<keyword evidence="1" id="KW-1133">Transmembrane helix</keyword>
<reference evidence="2 3" key="1">
    <citation type="submission" date="2016-10" db="EMBL/GenBank/DDBJ databases">
        <title>Draft genome sequence of Coniochaeta ligniaria NRRL30616, a lignocellulolytic fungus for bioabatement of inhibitors in plant biomass hydrolysates.</title>
        <authorList>
            <consortium name="DOE Joint Genome Institute"/>
            <person name="Jimenez D.J."/>
            <person name="Hector R.E."/>
            <person name="Riley R."/>
            <person name="Sun H."/>
            <person name="Grigoriev I.V."/>
            <person name="Van Elsas J.D."/>
            <person name="Nichols N.N."/>
        </authorList>
    </citation>
    <scope>NUCLEOTIDE SEQUENCE [LARGE SCALE GENOMIC DNA]</scope>
    <source>
        <strain evidence="2 3">NRRL 30616</strain>
    </source>
</reference>
<evidence type="ECO:0000256" key="1">
    <source>
        <dbReference type="SAM" id="Phobius"/>
    </source>
</evidence>
<feature type="transmembrane region" description="Helical" evidence="1">
    <location>
        <begin position="7"/>
        <end position="27"/>
    </location>
</feature>
<dbReference type="Proteomes" id="UP000182658">
    <property type="component" value="Unassembled WGS sequence"/>
</dbReference>
<accession>A0A1J7J686</accession>
<proteinExistence type="predicted"/>
<name>A0A1J7J686_9PEZI</name>
<evidence type="ECO:0000313" key="2">
    <source>
        <dbReference type="EMBL" id="OIW34883.1"/>
    </source>
</evidence>
<dbReference type="AlphaFoldDB" id="A0A1J7J686"/>
<sequence length="448" mass="50714">MLASSQLFNLLKFAVPLIVIIWTVAYFTTSPSTYREYLRTFKDEKKLFISDFLEHEVDGQFDGSSIADLCKRKTWTPGLFLSCDSPAGGVGNVKNAHLNCIRFAIEMGAELILPGIIRRNDKNLADVYPNAKAPIRGDEMDYFFDMDHLNSSLSTYCPQLRVYRSLNDLWEVPSLLTAYPMSIGELGIQLVNTSIIEKPSPVSTQIKTYVNQKSPPADRKHPVRFNMRVTNWVWPTESDGAEFARHFGRILRVRTDARELAAAALFNLHKRFNLRIDPRQGIKNDSFVGVHLRTETDAASNDKFPSYEEQAAYYLDYAVRSGNPLVFLATGATQANITAFVERARDFNITTVLKKDILFDPEYKAALDKFSYDQRSLVDYEILLRAGLMTGTSESPFAWNLAMRRRNAYDGSSAVETTGGDYVQFKDRFSTIFGKGEAGRIMQATIWP</sequence>
<protein>
    <recommendedName>
        <fullName evidence="4">Alternative oxidase</fullName>
    </recommendedName>
</protein>
<dbReference type="CDD" id="cd11296">
    <property type="entry name" value="O-FucT_like"/>
    <property type="match status" value="1"/>
</dbReference>
<keyword evidence="3" id="KW-1185">Reference proteome</keyword>
<dbReference type="EMBL" id="KV875093">
    <property type="protein sequence ID" value="OIW34883.1"/>
    <property type="molecule type" value="Genomic_DNA"/>
</dbReference>
<dbReference type="OrthoDB" id="20368at2759"/>
<dbReference type="Gene3D" id="3.40.50.11350">
    <property type="match status" value="1"/>
</dbReference>
<keyword evidence="1" id="KW-0472">Membrane</keyword>
<dbReference type="InParanoid" id="A0A1J7J686"/>
<evidence type="ECO:0008006" key="4">
    <source>
        <dbReference type="Google" id="ProtNLM"/>
    </source>
</evidence>
<keyword evidence="1" id="KW-0812">Transmembrane</keyword>
<gene>
    <name evidence="2" type="ORF">CONLIGDRAFT_567201</name>
</gene>
<organism evidence="2 3">
    <name type="scientific">Coniochaeta ligniaria NRRL 30616</name>
    <dbReference type="NCBI Taxonomy" id="1408157"/>
    <lineage>
        <taxon>Eukaryota</taxon>
        <taxon>Fungi</taxon>
        <taxon>Dikarya</taxon>
        <taxon>Ascomycota</taxon>
        <taxon>Pezizomycotina</taxon>
        <taxon>Sordariomycetes</taxon>
        <taxon>Sordariomycetidae</taxon>
        <taxon>Coniochaetales</taxon>
        <taxon>Coniochaetaceae</taxon>
        <taxon>Coniochaeta</taxon>
    </lineage>
</organism>